<accession>A0A840X5U1</accession>
<feature type="transmembrane region" description="Helical" evidence="1">
    <location>
        <begin position="69"/>
        <end position="92"/>
    </location>
</feature>
<dbReference type="Proteomes" id="UP000553766">
    <property type="component" value="Unassembled WGS sequence"/>
</dbReference>
<keyword evidence="1" id="KW-0812">Transmembrane</keyword>
<name>A0A840X5U1_9RHOB</name>
<dbReference type="AlphaFoldDB" id="A0A840X5U1"/>
<feature type="signal peptide" evidence="2">
    <location>
        <begin position="1"/>
        <end position="20"/>
    </location>
</feature>
<reference evidence="3 4" key="1">
    <citation type="submission" date="2020-08" db="EMBL/GenBank/DDBJ databases">
        <title>Genomic Encyclopedia of Type Strains, Phase IV (KMG-IV): sequencing the most valuable type-strain genomes for metagenomic binning, comparative biology and taxonomic classification.</title>
        <authorList>
            <person name="Goeker M."/>
        </authorList>
    </citation>
    <scope>NUCLEOTIDE SEQUENCE [LARGE SCALE GENOMIC DNA]</scope>
    <source>
        <strain evidence="3 4">DSM 103377</strain>
    </source>
</reference>
<evidence type="ECO:0000313" key="3">
    <source>
        <dbReference type="EMBL" id="MBB5516077.1"/>
    </source>
</evidence>
<keyword evidence="2" id="KW-0732">Signal</keyword>
<keyword evidence="4" id="KW-1185">Reference proteome</keyword>
<feature type="chain" id="PRO_5032552625" evidence="2">
    <location>
        <begin position="21"/>
        <end position="100"/>
    </location>
</feature>
<comment type="caution">
    <text evidence="3">The sequence shown here is derived from an EMBL/GenBank/DDBJ whole genome shotgun (WGS) entry which is preliminary data.</text>
</comment>
<gene>
    <name evidence="3" type="ORF">FHS89_002103</name>
</gene>
<keyword evidence="1" id="KW-0472">Membrane</keyword>
<keyword evidence="1" id="KW-1133">Transmembrane helix</keyword>
<evidence type="ECO:0000256" key="1">
    <source>
        <dbReference type="SAM" id="Phobius"/>
    </source>
</evidence>
<protein>
    <submittedName>
        <fullName evidence="3">ABC-type transport system involved in multi-copper enzyme maturation permease subunit</fullName>
    </submittedName>
</protein>
<evidence type="ECO:0000256" key="2">
    <source>
        <dbReference type="SAM" id="SignalP"/>
    </source>
</evidence>
<dbReference type="EMBL" id="JACIJS010000006">
    <property type="protein sequence ID" value="MBB5516077.1"/>
    <property type="molecule type" value="Genomic_DNA"/>
</dbReference>
<proteinExistence type="predicted"/>
<dbReference type="RefSeq" id="WP_184011364.1">
    <property type="nucleotide sequence ID" value="NZ_JACIJS010000006.1"/>
</dbReference>
<sequence length="100" mass="11269">MTKRRMFGLAFMALAAVSFAFDLMSSVVKGDTLAFREFGRVWAGFHRDSLLLLQPAVERYLAEWLWDPLILSLLTTPLTFLLLAIGLFFLAISAGPWSRS</sequence>
<organism evidence="3 4">
    <name type="scientific">Rubricella aquisinus</name>
    <dbReference type="NCBI Taxonomy" id="2028108"/>
    <lineage>
        <taxon>Bacteria</taxon>
        <taxon>Pseudomonadati</taxon>
        <taxon>Pseudomonadota</taxon>
        <taxon>Alphaproteobacteria</taxon>
        <taxon>Rhodobacterales</taxon>
        <taxon>Paracoccaceae</taxon>
        <taxon>Rubricella</taxon>
    </lineage>
</organism>
<evidence type="ECO:0000313" key="4">
    <source>
        <dbReference type="Proteomes" id="UP000553766"/>
    </source>
</evidence>